<protein>
    <submittedName>
        <fullName evidence="1">Uncharacterized protein</fullName>
    </submittedName>
</protein>
<name>A0A2H5FMJ3_9GAMM</name>
<reference evidence="1 2" key="1">
    <citation type="submission" date="2017-12" db="EMBL/GenBank/DDBJ databases">
        <title>Legionella sainthelensi LA01-117, whole genome sequence of a clinical isolate from New Zealand.</title>
        <authorList>
            <person name="Cree S.L."/>
            <person name="Slow S."/>
            <person name="Kennedy M.A."/>
            <person name="Murdoch D.R."/>
            <person name="Biggs P.J."/>
            <person name="Anderson T."/>
        </authorList>
    </citation>
    <scope>NUCLEOTIDE SEQUENCE [LARGE SCALE GENOMIC DNA]</scope>
    <source>
        <strain evidence="1 2">LA01-117</strain>
    </source>
</reference>
<keyword evidence="2" id="KW-1185">Reference proteome</keyword>
<gene>
    <name evidence="1" type="ORF">CAB17_12505</name>
</gene>
<dbReference type="EMBL" id="CP025491">
    <property type="protein sequence ID" value="AUH72775.1"/>
    <property type="molecule type" value="Genomic_DNA"/>
</dbReference>
<proteinExistence type="predicted"/>
<sequence>MILRLIFTFYLIVFPYKFLMANQVMNTAIKVLEECYDKTNDLRNYAPCVKTEREKIHSLQNLQMRIKFKNSEKNSKEKVPILMVDKTGYMYYCIATAGKNLTIDSCAETQGKPLSEGQLMSIELLKD</sequence>
<dbReference type="AlphaFoldDB" id="A0A2H5FMJ3"/>
<accession>A0A2H5FMJ3</accession>
<evidence type="ECO:0000313" key="1">
    <source>
        <dbReference type="EMBL" id="AUH72775.1"/>
    </source>
</evidence>
<dbReference type="RefSeq" id="WP_101900379.1">
    <property type="nucleotide sequence ID" value="NZ_CP025491.2"/>
</dbReference>
<dbReference type="Proteomes" id="UP000234343">
    <property type="component" value="Chromosome"/>
</dbReference>
<organism evidence="1 2">
    <name type="scientific">Legionella sainthelensi</name>
    <dbReference type="NCBI Taxonomy" id="28087"/>
    <lineage>
        <taxon>Bacteria</taxon>
        <taxon>Pseudomonadati</taxon>
        <taxon>Pseudomonadota</taxon>
        <taxon>Gammaproteobacteria</taxon>
        <taxon>Legionellales</taxon>
        <taxon>Legionellaceae</taxon>
        <taxon>Legionella</taxon>
    </lineage>
</organism>
<evidence type="ECO:0000313" key="2">
    <source>
        <dbReference type="Proteomes" id="UP000234343"/>
    </source>
</evidence>
<dbReference type="KEGG" id="lsh:CAB17_12505"/>